<accession>A0A166X5E8</accession>
<dbReference type="OrthoDB" id="2110578at2759"/>
<organism evidence="2 3">
    <name type="scientific">Athelia psychrophila</name>
    <dbReference type="NCBI Taxonomy" id="1759441"/>
    <lineage>
        <taxon>Eukaryota</taxon>
        <taxon>Fungi</taxon>
        <taxon>Dikarya</taxon>
        <taxon>Basidiomycota</taxon>
        <taxon>Agaricomycotina</taxon>
        <taxon>Agaricomycetes</taxon>
        <taxon>Agaricomycetidae</taxon>
        <taxon>Atheliales</taxon>
        <taxon>Atheliaceae</taxon>
        <taxon>Athelia</taxon>
    </lineage>
</organism>
<dbReference type="EMBL" id="KV417480">
    <property type="protein sequence ID" value="KZP34438.1"/>
    <property type="molecule type" value="Genomic_DNA"/>
</dbReference>
<dbReference type="AlphaFoldDB" id="A0A166X5E8"/>
<protein>
    <recommendedName>
        <fullName evidence="4">Heme haloperoxidase family profile domain-containing protein</fullName>
    </recommendedName>
</protein>
<evidence type="ECO:0008006" key="4">
    <source>
        <dbReference type="Google" id="ProtNLM"/>
    </source>
</evidence>
<evidence type="ECO:0000313" key="2">
    <source>
        <dbReference type="EMBL" id="KZP34438.1"/>
    </source>
</evidence>
<name>A0A166X5E8_9AGAM</name>
<gene>
    <name evidence="2" type="ORF">FIBSPDRAFT_809691</name>
</gene>
<sequence>MLFGTLAVLVAAATTTMAQRPTNTSICDYYTTALLTTNNATTQYTLLTLLVNTAVIGNYTQPNHNAVPGILSPNGTFNGTAVNLVPYFSGALMSTNRNDTATSVNFLDDGGAAPLMKNMPAAGTSSNQYKLLSHLYSYFGAALGCTQYSQMGFPAYAGQPSMYSVHKYMGLDANEVGYFITQVGLSAQSFGVAAADVTAVGTLLEGIFDVKCGAAATVIPAQGAQLQSICTQDNCATAKNASCSSYGTVPGAPANATGGSSSGGGSSTGGSSNGAGVMAVSGVLAGAAALAAALL</sequence>
<feature type="signal peptide" evidence="1">
    <location>
        <begin position="1"/>
        <end position="18"/>
    </location>
</feature>
<reference evidence="2 3" key="1">
    <citation type="journal article" date="2016" name="Mol. Biol. Evol.">
        <title>Comparative Genomics of Early-Diverging Mushroom-Forming Fungi Provides Insights into the Origins of Lignocellulose Decay Capabilities.</title>
        <authorList>
            <person name="Nagy L.G."/>
            <person name="Riley R."/>
            <person name="Tritt A."/>
            <person name="Adam C."/>
            <person name="Daum C."/>
            <person name="Floudas D."/>
            <person name="Sun H."/>
            <person name="Yadav J.S."/>
            <person name="Pangilinan J."/>
            <person name="Larsson K.H."/>
            <person name="Matsuura K."/>
            <person name="Barry K."/>
            <person name="Labutti K."/>
            <person name="Kuo R."/>
            <person name="Ohm R.A."/>
            <person name="Bhattacharya S.S."/>
            <person name="Shirouzu T."/>
            <person name="Yoshinaga Y."/>
            <person name="Martin F.M."/>
            <person name="Grigoriev I.V."/>
            <person name="Hibbett D.S."/>
        </authorList>
    </citation>
    <scope>NUCLEOTIDE SEQUENCE [LARGE SCALE GENOMIC DNA]</scope>
    <source>
        <strain evidence="2 3">CBS 109695</strain>
    </source>
</reference>
<dbReference type="Proteomes" id="UP000076532">
    <property type="component" value="Unassembled WGS sequence"/>
</dbReference>
<dbReference type="STRING" id="436010.A0A166X5E8"/>
<feature type="chain" id="PRO_5007882188" description="Heme haloperoxidase family profile domain-containing protein" evidence="1">
    <location>
        <begin position="19"/>
        <end position="295"/>
    </location>
</feature>
<keyword evidence="3" id="KW-1185">Reference proteome</keyword>
<evidence type="ECO:0000256" key="1">
    <source>
        <dbReference type="SAM" id="SignalP"/>
    </source>
</evidence>
<keyword evidence="1" id="KW-0732">Signal</keyword>
<evidence type="ECO:0000313" key="3">
    <source>
        <dbReference type="Proteomes" id="UP000076532"/>
    </source>
</evidence>
<proteinExistence type="predicted"/>